<gene>
    <name evidence="1" type="ORF">PhaeoP66_01057</name>
    <name evidence="2" type="ORF">PhaeoP66_04670</name>
</gene>
<keyword evidence="2" id="KW-0614">Plasmid</keyword>
<reference evidence="1 3" key="1">
    <citation type="journal article" date="2017" name="Genome Biol. Evol.">
        <title>Trajectories and Drivers of Genome Evolution in Surface-Associated Marine Phaeobacter.</title>
        <authorList>
            <person name="Freese H.M."/>
            <person name="Sikorski J."/>
            <person name="Bunk B."/>
            <person name="Scheuner C."/>
            <person name="Meier-Kolthoff J.P."/>
            <person name="Sproer C."/>
            <person name="Gram L."/>
            <person name="Overmann J."/>
        </authorList>
    </citation>
    <scope>NUCLEOTIDE SEQUENCE [LARGE SCALE GENOMIC DNA]</scope>
    <source>
        <strain evidence="1 3">P66</strain>
        <plasmid evidence="2 3">pP66_i</plasmid>
    </source>
</reference>
<evidence type="ECO:0000313" key="2">
    <source>
        <dbReference type="EMBL" id="AUQ97396.1"/>
    </source>
</evidence>
<proteinExistence type="predicted"/>
<dbReference type="RefSeq" id="WP_102873918.1">
    <property type="nucleotide sequence ID" value="NZ_CP010705.1"/>
</dbReference>
<accession>A0ABM6RBU0</accession>
<organism evidence="1 3">
    <name type="scientific">Phaeobacter inhibens</name>
    <dbReference type="NCBI Taxonomy" id="221822"/>
    <lineage>
        <taxon>Bacteria</taxon>
        <taxon>Pseudomonadati</taxon>
        <taxon>Pseudomonadota</taxon>
        <taxon>Alphaproteobacteria</taxon>
        <taxon>Rhodobacterales</taxon>
        <taxon>Roseobacteraceae</taxon>
        <taxon>Phaeobacter</taxon>
    </lineage>
</organism>
<dbReference type="Pfam" id="PF11367">
    <property type="entry name" value="Tail_completion_gp17"/>
    <property type="match status" value="1"/>
</dbReference>
<geneLocation type="plasmid" evidence="2 3">
    <name>pP66_i</name>
</geneLocation>
<evidence type="ECO:0008006" key="4">
    <source>
        <dbReference type="Google" id="ProtNLM"/>
    </source>
</evidence>
<dbReference type="EMBL" id="CP010705">
    <property type="protein sequence ID" value="AUQ93861.1"/>
    <property type="molecule type" value="Genomic_DNA"/>
</dbReference>
<keyword evidence="3" id="KW-1185">Reference proteome</keyword>
<dbReference type="Proteomes" id="UP000236536">
    <property type="component" value="Chromosome"/>
</dbReference>
<protein>
    <recommendedName>
        <fullName evidence="4">DUF3168 domain-containing protein</fullName>
    </recommendedName>
</protein>
<dbReference type="Proteomes" id="UP000236536">
    <property type="component" value="Plasmid pP66_i"/>
</dbReference>
<evidence type="ECO:0000313" key="3">
    <source>
        <dbReference type="Proteomes" id="UP000236536"/>
    </source>
</evidence>
<sequence length="118" mass="12956">MEDDLYQALLTLGHPVAWLAFNKAVGLPRISLQRISTVTGYSQTGRADVETARVQINVSAETYSEAAALGRAVSELLTELRSGSVIRCRELSRRDGSSETGGDIIRQQMLDISVRYRA</sequence>
<name>A0ABM6RBU0_9RHOB</name>
<dbReference type="InterPro" id="IPR021508">
    <property type="entry name" value="Gp17-like"/>
</dbReference>
<dbReference type="EMBL" id="CP010714">
    <property type="protein sequence ID" value="AUQ97396.1"/>
    <property type="molecule type" value="Genomic_DNA"/>
</dbReference>
<reference evidence="1 3" key="2">
    <citation type="journal article" date="2017" name="Int. J. Syst. Evol. Microbiol.">
        <title>Adaptation of Surface-Associated Bacteria to the Open Ocean: A Genomically Distinct Subpopulation of Phaeobacter gallaeciensis Colonizes Pacific Mesozooplankton.</title>
        <authorList>
            <person name="Freese H.M."/>
            <person name="Methner A."/>
            <person name="Overmann J."/>
        </authorList>
    </citation>
    <scope>NUCLEOTIDE SEQUENCE [LARGE SCALE GENOMIC DNA]</scope>
    <source>
        <strain evidence="1 3">P66</strain>
        <plasmid evidence="2 3">pP66_i</plasmid>
    </source>
</reference>
<evidence type="ECO:0000313" key="1">
    <source>
        <dbReference type="EMBL" id="AUQ93861.1"/>
    </source>
</evidence>